<name>A0A7T8KAX4_CALRO</name>
<evidence type="ECO:0000256" key="1">
    <source>
        <dbReference type="SAM" id="MobiDB-lite"/>
    </source>
</evidence>
<evidence type="ECO:0000313" key="3">
    <source>
        <dbReference type="Proteomes" id="UP000595437"/>
    </source>
</evidence>
<keyword evidence="3" id="KW-1185">Reference proteome</keyword>
<organism evidence="2 3">
    <name type="scientific">Caligus rogercresseyi</name>
    <name type="common">Sea louse</name>
    <dbReference type="NCBI Taxonomy" id="217165"/>
    <lineage>
        <taxon>Eukaryota</taxon>
        <taxon>Metazoa</taxon>
        <taxon>Ecdysozoa</taxon>
        <taxon>Arthropoda</taxon>
        <taxon>Crustacea</taxon>
        <taxon>Multicrustacea</taxon>
        <taxon>Hexanauplia</taxon>
        <taxon>Copepoda</taxon>
        <taxon>Siphonostomatoida</taxon>
        <taxon>Caligidae</taxon>
        <taxon>Caligus</taxon>
    </lineage>
</organism>
<reference evidence="3" key="1">
    <citation type="submission" date="2021-01" db="EMBL/GenBank/DDBJ databases">
        <title>Caligus Genome Assembly.</title>
        <authorList>
            <person name="Gallardo-Escarate C."/>
        </authorList>
    </citation>
    <scope>NUCLEOTIDE SEQUENCE [LARGE SCALE GENOMIC DNA]</scope>
</reference>
<accession>A0A7T8KAX4</accession>
<feature type="non-terminal residue" evidence="2">
    <location>
        <position position="1"/>
    </location>
</feature>
<protein>
    <submittedName>
        <fullName evidence="2">Myosin 3</fullName>
    </submittedName>
</protein>
<dbReference type="AlphaFoldDB" id="A0A7T8KAX4"/>
<proteinExistence type="predicted"/>
<dbReference type="Proteomes" id="UP000595437">
    <property type="component" value="Chromosome 3"/>
</dbReference>
<feature type="compositionally biased region" description="Basic and acidic residues" evidence="1">
    <location>
        <begin position="52"/>
        <end position="61"/>
    </location>
</feature>
<evidence type="ECO:0000313" key="2">
    <source>
        <dbReference type="EMBL" id="QQP52734.1"/>
    </source>
</evidence>
<feature type="compositionally biased region" description="Polar residues" evidence="1">
    <location>
        <begin position="63"/>
        <end position="81"/>
    </location>
</feature>
<feature type="compositionally biased region" description="Polar residues" evidence="1">
    <location>
        <begin position="38"/>
        <end position="48"/>
    </location>
</feature>
<sequence>PHENWDTYMSRHFTRASKSKGLISKNQDITPRFLTPQSIISDSASTEMIQRVQKEVSDRSNSRRGSCASNPSSSRKSSGTTFEPIMKAQSPLHAAAPINRAPYIQQLQTLKKKQEDELSFRLQKSATTNELCPDRSLRRRKQDSHTALDEITFDDDCIEL</sequence>
<feature type="region of interest" description="Disordered" evidence="1">
    <location>
        <begin position="38"/>
        <end position="97"/>
    </location>
</feature>
<gene>
    <name evidence="2" type="ORF">FKW44_004972</name>
</gene>
<dbReference type="EMBL" id="CP045892">
    <property type="protein sequence ID" value="QQP52734.1"/>
    <property type="molecule type" value="Genomic_DNA"/>
</dbReference>